<feature type="active site" evidence="9">
    <location>
        <position position="1203"/>
    </location>
</feature>
<dbReference type="SUPFAM" id="SSF90123">
    <property type="entry name" value="ABC transporter transmembrane region"/>
    <property type="match status" value="1"/>
</dbReference>
<dbReference type="Gene3D" id="3.40.50.300">
    <property type="entry name" value="P-loop containing nucleotide triphosphate hydrolases"/>
    <property type="match status" value="2"/>
</dbReference>
<evidence type="ECO:0000256" key="10">
    <source>
        <dbReference type="SAM" id="MobiDB-lite"/>
    </source>
</evidence>
<name>A0ABP0S9D1_9DINO</name>
<dbReference type="PROSITE" id="PS00211">
    <property type="entry name" value="ABC_TRANSPORTER_1"/>
    <property type="match status" value="1"/>
</dbReference>
<keyword evidence="16" id="KW-1185">Reference proteome</keyword>
<evidence type="ECO:0000259" key="12">
    <source>
        <dbReference type="PROSITE" id="PS50893"/>
    </source>
</evidence>
<dbReference type="SUPFAM" id="SSF52540">
    <property type="entry name" value="P-loop containing nucleoside triphosphate hydrolases"/>
    <property type="match status" value="2"/>
</dbReference>
<dbReference type="Pfam" id="PF05362">
    <property type="entry name" value="Lon_C"/>
    <property type="match status" value="1"/>
</dbReference>
<dbReference type="PROSITE" id="PS51786">
    <property type="entry name" value="LON_PROTEOLYTIC"/>
    <property type="match status" value="1"/>
</dbReference>
<evidence type="ECO:0000313" key="16">
    <source>
        <dbReference type="Proteomes" id="UP001642484"/>
    </source>
</evidence>
<sequence>MPGKLIQCLKSTGCSNPVVLIDEIDKLGRDMRGDPSSALLEVLDPEQNGSFRDHYLDVPVDLSNILFLSTANMLDTIPGPLLDRMEIIRLAGYVYEEKLAIASKYLIPQTEEQSGIGTERLNLQEEALQKMIKDYAREAGVRNLRQLLEKVSRKAQVIGIVVLFLVDVAFVVSRTLWQPQSSSDAIVDLGLLVGRLLGSLILALVALRLVLGQWPWQNQSDIREVTRDLTRQLSGDRRETPLLERGTNASRDAPAATASMTSDTVAQLNADASSRQQQLRKLEQGEYWSKFLLFVLYVYIAACSLRVAIKVVSLDASEAWGVFWVILEILQLPVMQLEYVLIQGLVYEKSSGEGVLLPGMHEHMLFWKDAENKGFLRCSQCNEKVGELTGGFLVLQCRQCTPNRWGFGGFNVCTNCYRKNALKSGANPDASAGGLLRGDKGPKTMAPLTVTQYIRRLSGQIRTSTLVIVLTCVCCSQILNAYIPKAMGDIISALTDGSQEDFNHRIVEYALLVVANAVTSAAMGVAIQTLSTRLYANMSVKVFETLMSQDIAFYDNAMTGQMTSRLNNDLRQALSPVAIIMNTFVANIVMLVAGFTICLHASWRLTVLAFTVLTPVVHISAHFSAWAAKLMSSQWTFMADAQGCATQALTNIRTVRMFGARHLEQEKYELHTRKSMDVGLLSAWGQGGSTLLSTLVQLGASFVIMCYGGNLALRHEFNVGTIITFSYLWNRLSGAFTSLNENINQPVKAVSAGQRVFELLDLKPDIREDLGEPFPEQSKEVGIRFENVEFAYQSRADKKVLSGVTLDLRAGKTTAVVGKSGCGKSTLSKLLLRFYDPQNGSVFLNATELQHMHLHQYRSKVGVVSQDTQLFRSTVAQNITYGLRDSEFTHEDVVRAAKLANAQEFIEALPEGYNTMVGESGHDLSGGQKQRLSIARALVRRPRILLLDEATSALDAENEAYVQAALDELMKQMQGTCTIMVIAHRLSTIKDADWIIVLHEGQVAEEGTHDQLLQIKDGRYAALITRQLQGNEDESANGAKTVSQAIQEMLQIYAAVPKEQRIRQGSEEAELSFDDFAEEGTYRLHMSDRLYIGTPPGVVMGLAWTANGGATLYVEARGRLPCGRVQGGMASLSAESAKGESKPGSGHMQVTGQLGSVMSESSSISLTYARLFMRELDPTNTFLDVANIHLHVPEGATPKDGPSAGVTMTSALLSCALERPLLADVAMTGELTLMGKVLKVGGIKEKVIAARREGVKTLLLPLQNEADYMEIKEYLRDGLTAHFVDHFDDAYRLMFDPKEVPSLKSSRGLPVITVQPPTIEKAEEPVEIKIHKMPEETDTGLKITPLPRGLPSRSEVPSSLAKSL</sequence>
<evidence type="ECO:0000256" key="7">
    <source>
        <dbReference type="ARBA" id="ARBA00022989"/>
    </source>
</evidence>
<feature type="transmembrane region" description="Helical" evidence="11">
    <location>
        <begin position="287"/>
        <end position="309"/>
    </location>
</feature>
<dbReference type="InterPro" id="IPR003959">
    <property type="entry name" value="ATPase_AAA_core"/>
</dbReference>
<feature type="active site" evidence="9">
    <location>
        <position position="1246"/>
    </location>
</feature>
<evidence type="ECO:0000259" key="13">
    <source>
        <dbReference type="PROSITE" id="PS50929"/>
    </source>
</evidence>
<evidence type="ECO:0000256" key="9">
    <source>
        <dbReference type="PROSITE-ProRule" id="PRU01122"/>
    </source>
</evidence>
<keyword evidence="8 11" id="KW-0472">Membrane</keyword>
<dbReference type="PANTHER" id="PTHR43394:SF1">
    <property type="entry name" value="ATP-BINDING CASSETTE SUB-FAMILY B MEMBER 10, MITOCHONDRIAL"/>
    <property type="match status" value="1"/>
</dbReference>
<dbReference type="InterPro" id="IPR027417">
    <property type="entry name" value="P-loop_NTPase"/>
</dbReference>
<dbReference type="PROSITE" id="PS50929">
    <property type="entry name" value="ABC_TM1F"/>
    <property type="match status" value="1"/>
</dbReference>
<dbReference type="Gene3D" id="3.30.230.10">
    <property type="match status" value="1"/>
</dbReference>
<dbReference type="InterPro" id="IPR008268">
    <property type="entry name" value="Peptidase_S16_AS"/>
</dbReference>
<feature type="domain" description="ABC transporter" evidence="12">
    <location>
        <begin position="783"/>
        <end position="1025"/>
    </location>
</feature>
<organism evidence="15 16">
    <name type="scientific">Durusdinium trenchii</name>
    <dbReference type="NCBI Taxonomy" id="1381693"/>
    <lineage>
        <taxon>Eukaryota</taxon>
        <taxon>Sar</taxon>
        <taxon>Alveolata</taxon>
        <taxon>Dinophyceae</taxon>
        <taxon>Suessiales</taxon>
        <taxon>Symbiodiniaceae</taxon>
        <taxon>Durusdinium</taxon>
    </lineage>
</organism>
<reference evidence="15 16" key="1">
    <citation type="submission" date="2024-02" db="EMBL/GenBank/DDBJ databases">
        <authorList>
            <person name="Chen Y."/>
            <person name="Shah S."/>
            <person name="Dougan E. K."/>
            <person name="Thang M."/>
            <person name="Chan C."/>
        </authorList>
    </citation>
    <scope>NUCLEOTIDE SEQUENCE [LARGE SCALE GENOMIC DNA]</scope>
</reference>
<feature type="domain" description="Lon proteolytic" evidence="14">
    <location>
        <begin position="1093"/>
        <end position="1297"/>
    </location>
</feature>
<feature type="transmembrane region" description="Helical" evidence="11">
    <location>
        <begin position="189"/>
        <end position="211"/>
    </location>
</feature>
<dbReference type="Proteomes" id="UP001642484">
    <property type="component" value="Unassembled WGS sequence"/>
</dbReference>
<evidence type="ECO:0000259" key="14">
    <source>
        <dbReference type="PROSITE" id="PS51786"/>
    </source>
</evidence>
<proteinExistence type="inferred from homology"/>
<comment type="subcellular location">
    <subcellularLocation>
        <location evidence="1">Membrane</location>
        <topology evidence="1">Multi-pass membrane protein</topology>
    </subcellularLocation>
</comment>
<dbReference type="InterPro" id="IPR003439">
    <property type="entry name" value="ABC_transporter-like_ATP-bd"/>
</dbReference>
<gene>
    <name evidence="15" type="ORF">CCMP2556_LOCUS50712</name>
</gene>
<evidence type="ECO:0000256" key="3">
    <source>
        <dbReference type="ARBA" id="ARBA00022741"/>
    </source>
</evidence>
<feature type="transmembrane region" description="Helical" evidence="11">
    <location>
        <begin position="509"/>
        <end position="531"/>
    </location>
</feature>
<feature type="domain" description="ABC transmembrane type-1" evidence="13">
    <location>
        <begin position="467"/>
        <end position="745"/>
    </location>
</feature>
<keyword evidence="2 11" id="KW-0812">Transmembrane</keyword>
<dbReference type="PRINTS" id="PR00830">
    <property type="entry name" value="ENDOLAPTASE"/>
</dbReference>
<evidence type="ECO:0000256" key="2">
    <source>
        <dbReference type="ARBA" id="ARBA00022692"/>
    </source>
</evidence>
<feature type="compositionally biased region" description="Polar residues" evidence="10">
    <location>
        <begin position="1355"/>
        <end position="1364"/>
    </location>
</feature>
<dbReference type="Pfam" id="PF00004">
    <property type="entry name" value="AAA"/>
    <property type="match status" value="1"/>
</dbReference>
<feature type="region of interest" description="Disordered" evidence="10">
    <location>
        <begin position="1337"/>
        <end position="1364"/>
    </location>
</feature>
<comment type="similarity">
    <text evidence="9">Belongs to the peptidase S16 family.</text>
</comment>
<evidence type="ECO:0000256" key="5">
    <source>
        <dbReference type="ARBA" id="ARBA00022825"/>
    </source>
</evidence>
<evidence type="ECO:0000256" key="11">
    <source>
        <dbReference type="SAM" id="Phobius"/>
    </source>
</evidence>
<dbReference type="InterPro" id="IPR039421">
    <property type="entry name" value="Type_1_exporter"/>
</dbReference>
<accession>A0ABP0S9D1</accession>
<feature type="transmembrane region" description="Helical" evidence="11">
    <location>
        <begin position="573"/>
        <end position="597"/>
    </location>
</feature>
<evidence type="ECO:0000256" key="6">
    <source>
        <dbReference type="ARBA" id="ARBA00022840"/>
    </source>
</evidence>
<evidence type="ECO:0000313" key="15">
    <source>
        <dbReference type="EMBL" id="CAK9108885.1"/>
    </source>
</evidence>
<keyword evidence="4 9" id="KW-0378">Hydrolase</keyword>
<dbReference type="InterPro" id="IPR003593">
    <property type="entry name" value="AAA+_ATPase"/>
</dbReference>
<evidence type="ECO:0000256" key="8">
    <source>
        <dbReference type="ARBA" id="ARBA00023136"/>
    </source>
</evidence>
<dbReference type="InterPro" id="IPR008269">
    <property type="entry name" value="Lon_proteolytic"/>
</dbReference>
<dbReference type="Gene3D" id="1.10.8.60">
    <property type="match status" value="1"/>
</dbReference>
<comment type="caution">
    <text evidence="15">The sequence shown here is derived from an EMBL/GenBank/DDBJ whole genome shotgun (WGS) entry which is preliminary data.</text>
</comment>
<keyword evidence="6" id="KW-0067">ATP-binding</keyword>
<keyword evidence="3" id="KW-0547">Nucleotide-binding</keyword>
<keyword evidence="9" id="KW-0645">Protease</keyword>
<dbReference type="InterPro" id="IPR020568">
    <property type="entry name" value="Ribosomal_Su5_D2-typ_SF"/>
</dbReference>
<dbReference type="PROSITE" id="PS50893">
    <property type="entry name" value="ABC_TRANSPORTER_2"/>
    <property type="match status" value="1"/>
</dbReference>
<feature type="transmembrane region" description="Helical" evidence="11">
    <location>
        <begin position="155"/>
        <end position="177"/>
    </location>
</feature>
<dbReference type="Pfam" id="PF00005">
    <property type="entry name" value="ABC_tran"/>
    <property type="match status" value="1"/>
</dbReference>
<dbReference type="InterPro" id="IPR014721">
    <property type="entry name" value="Ribsml_uS5_D2-typ_fold_subgr"/>
</dbReference>
<evidence type="ECO:0000256" key="1">
    <source>
        <dbReference type="ARBA" id="ARBA00004141"/>
    </source>
</evidence>
<dbReference type="InterPro" id="IPR017871">
    <property type="entry name" value="ABC_transporter-like_CS"/>
</dbReference>
<dbReference type="PROSITE" id="PS01046">
    <property type="entry name" value="LON_SER"/>
    <property type="match status" value="1"/>
</dbReference>
<feature type="transmembrane region" description="Helical" evidence="11">
    <location>
        <begin position="603"/>
        <end position="628"/>
    </location>
</feature>
<dbReference type="InterPro" id="IPR054594">
    <property type="entry name" value="Lon_lid"/>
</dbReference>
<feature type="transmembrane region" description="Helical" evidence="11">
    <location>
        <begin position="321"/>
        <end position="342"/>
    </location>
</feature>
<dbReference type="InterPro" id="IPR036640">
    <property type="entry name" value="ABC1_TM_sf"/>
</dbReference>
<dbReference type="Gene3D" id="1.20.1560.10">
    <property type="entry name" value="ABC transporter type 1, transmembrane domain"/>
    <property type="match status" value="1"/>
</dbReference>
<dbReference type="Pfam" id="PF00664">
    <property type="entry name" value="ABC_membrane"/>
    <property type="match status" value="1"/>
</dbReference>
<dbReference type="SUPFAM" id="SSF54211">
    <property type="entry name" value="Ribosomal protein S5 domain 2-like"/>
    <property type="match status" value="1"/>
</dbReference>
<dbReference type="Pfam" id="PF22667">
    <property type="entry name" value="Lon_lid"/>
    <property type="match status" value="1"/>
</dbReference>
<dbReference type="InterPro" id="IPR011527">
    <property type="entry name" value="ABC1_TM_dom"/>
</dbReference>
<protein>
    <submittedName>
        <fullName evidence="15">Uncharacterized protein</fullName>
    </submittedName>
</protein>
<keyword evidence="7 11" id="KW-1133">Transmembrane helix</keyword>
<evidence type="ECO:0000256" key="4">
    <source>
        <dbReference type="ARBA" id="ARBA00022801"/>
    </source>
</evidence>
<dbReference type="SMART" id="SM00382">
    <property type="entry name" value="AAA"/>
    <property type="match status" value="1"/>
</dbReference>
<keyword evidence="5 9" id="KW-0720">Serine protease</keyword>
<dbReference type="EMBL" id="CAXAMN010027140">
    <property type="protein sequence ID" value="CAK9108885.1"/>
    <property type="molecule type" value="Genomic_DNA"/>
</dbReference>
<dbReference type="PANTHER" id="PTHR43394">
    <property type="entry name" value="ATP-DEPENDENT PERMEASE MDL1, MITOCHONDRIAL"/>
    <property type="match status" value="1"/>
</dbReference>